<dbReference type="Proteomes" id="UP000607197">
    <property type="component" value="Unassembled WGS sequence"/>
</dbReference>
<evidence type="ECO:0000313" key="2">
    <source>
        <dbReference type="EMBL" id="GGL57931.1"/>
    </source>
</evidence>
<organism evidence="2 3">
    <name type="scientific">Halocalculus aciditolerans</name>
    <dbReference type="NCBI Taxonomy" id="1383812"/>
    <lineage>
        <taxon>Archaea</taxon>
        <taxon>Methanobacteriati</taxon>
        <taxon>Methanobacteriota</taxon>
        <taxon>Stenosarchaea group</taxon>
        <taxon>Halobacteria</taxon>
        <taxon>Halobacteriales</taxon>
        <taxon>Halobacteriaceae</taxon>
        <taxon>Halocalculus</taxon>
    </lineage>
</organism>
<feature type="compositionally biased region" description="Low complexity" evidence="1">
    <location>
        <begin position="28"/>
        <end position="44"/>
    </location>
</feature>
<feature type="region of interest" description="Disordered" evidence="1">
    <location>
        <begin position="1"/>
        <end position="54"/>
    </location>
</feature>
<evidence type="ECO:0000313" key="3">
    <source>
        <dbReference type="Proteomes" id="UP000607197"/>
    </source>
</evidence>
<dbReference type="AlphaFoldDB" id="A0A830FIA9"/>
<evidence type="ECO:0000256" key="1">
    <source>
        <dbReference type="SAM" id="MobiDB-lite"/>
    </source>
</evidence>
<keyword evidence="3" id="KW-1185">Reference proteome</keyword>
<accession>A0A830FIA9</accession>
<comment type="caution">
    <text evidence="2">The sequence shown here is derived from an EMBL/GenBank/DDBJ whole genome shotgun (WGS) entry which is preliminary data.</text>
</comment>
<reference evidence="2" key="2">
    <citation type="submission" date="2020-09" db="EMBL/GenBank/DDBJ databases">
        <authorList>
            <person name="Sun Q."/>
            <person name="Ohkuma M."/>
        </authorList>
    </citation>
    <scope>NUCLEOTIDE SEQUENCE</scope>
    <source>
        <strain evidence="2">JCM 19596</strain>
    </source>
</reference>
<gene>
    <name evidence="2" type="ORF">GCM10009039_15150</name>
</gene>
<dbReference type="EMBL" id="BMPG01000002">
    <property type="protein sequence ID" value="GGL57931.1"/>
    <property type="molecule type" value="Genomic_DNA"/>
</dbReference>
<proteinExistence type="predicted"/>
<protein>
    <submittedName>
        <fullName evidence="2">Uncharacterized protein</fullName>
    </submittedName>
</protein>
<reference evidence="2" key="1">
    <citation type="journal article" date="2014" name="Int. J. Syst. Evol. Microbiol.">
        <title>Complete genome sequence of Corynebacterium casei LMG S-19264T (=DSM 44701T), isolated from a smear-ripened cheese.</title>
        <authorList>
            <consortium name="US DOE Joint Genome Institute (JGI-PGF)"/>
            <person name="Walter F."/>
            <person name="Albersmeier A."/>
            <person name="Kalinowski J."/>
            <person name="Ruckert C."/>
        </authorList>
    </citation>
    <scope>NUCLEOTIDE SEQUENCE</scope>
    <source>
        <strain evidence="2">JCM 19596</strain>
    </source>
</reference>
<name>A0A830FIA9_9EURY</name>
<dbReference type="RefSeq" id="WP_188977546.1">
    <property type="nucleotide sequence ID" value="NZ_BMPG01000002.1"/>
</dbReference>
<sequence length="93" mass="9990">MSSGLNASAQRQQETTPTPSPGAGNFDTTASTTSTSEESESTSTGAWEMTNTGRNPIDRFVESTSWSRQDLDIALSAVNVVLFLAILYIQKND</sequence>
<feature type="compositionally biased region" description="Polar residues" evidence="1">
    <location>
        <begin position="1"/>
        <end position="17"/>
    </location>
</feature>